<evidence type="ECO:0000256" key="1">
    <source>
        <dbReference type="ARBA" id="ARBA00010702"/>
    </source>
</evidence>
<evidence type="ECO:0000256" key="6">
    <source>
        <dbReference type="ARBA" id="ARBA00042471"/>
    </source>
</evidence>
<name>A0A915E8X8_9BILA</name>
<comment type="similarity">
    <text evidence="1">Belongs to the ADP-ribosylglycohydrolase family.</text>
</comment>
<dbReference type="InterPro" id="IPR005502">
    <property type="entry name" value="Ribosyl_crysJ1"/>
</dbReference>
<dbReference type="GO" id="GO:0004649">
    <property type="term" value="F:poly(ADP-ribose) glycohydrolase activity"/>
    <property type="evidence" value="ECO:0007669"/>
    <property type="project" value="UniProtKB-EC"/>
</dbReference>
<evidence type="ECO:0000256" key="3">
    <source>
        <dbReference type="ARBA" id="ARBA00022801"/>
    </source>
</evidence>
<feature type="binding site" evidence="12">
    <location>
        <position position="156"/>
    </location>
    <ligand>
        <name>Mg(2+)</name>
        <dbReference type="ChEBI" id="CHEBI:18420"/>
        <label>1</label>
    </ligand>
</feature>
<dbReference type="GO" id="GO:0046872">
    <property type="term" value="F:metal ion binding"/>
    <property type="evidence" value="ECO:0007669"/>
    <property type="project" value="UniProtKB-KW"/>
</dbReference>
<comment type="cofactor">
    <cofactor evidence="12">
        <name>Mg(2+)</name>
        <dbReference type="ChEBI" id="CHEBI:18420"/>
    </cofactor>
    <text evidence="12">Binds 2 magnesium ions per subunit.</text>
</comment>
<reference evidence="14" key="1">
    <citation type="submission" date="2022-11" db="UniProtKB">
        <authorList>
            <consortium name="WormBaseParasite"/>
        </authorList>
    </citation>
    <scope>IDENTIFICATION</scope>
</reference>
<keyword evidence="12" id="KW-0460">Magnesium</keyword>
<evidence type="ECO:0000256" key="2">
    <source>
        <dbReference type="ARBA" id="ARBA00012255"/>
    </source>
</evidence>
<dbReference type="InterPro" id="IPR050792">
    <property type="entry name" value="ADP-ribosylglycohydrolase"/>
</dbReference>
<dbReference type="PANTHER" id="PTHR16222:SF24">
    <property type="entry name" value="ADP-RIBOSYLHYDROLASE ARH3"/>
    <property type="match status" value="1"/>
</dbReference>
<dbReference type="SUPFAM" id="SSF101478">
    <property type="entry name" value="ADP-ribosylglycohydrolase"/>
    <property type="match status" value="1"/>
</dbReference>
<feature type="binding site" evidence="12">
    <location>
        <position position="157"/>
    </location>
    <ligand>
        <name>Mg(2+)</name>
        <dbReference type="ChEBI" id="CHEBI:18420"/>
        <label>1</label>
    </ligand>
</feature>
<feature type="binding site" evidence="12">
    <location>
        <position position="154"/>
    </location>
    <ligand>
        <name>Mg(2+)</name>
        <dbReference type="ChEBI" id="CHEBI:18420"/>
        <label>1</label>
    </ligand>
</feature>
<evidence type="ECO:0000313" key="14">
    <source>
        <dbReference type="WBParaSite" id="jg4103"/>
    </source>
</evidence>
<evidence type="ECO:0000256" key="4">
    <source>
        <dbReference type="ARBA" id="ARBA00041057"/>
    </source>
</evidence>
<sequence length="215" mass="23550">MDWRQDLEESRKQELYERIRFQAQQNNQESLSNGMLMRVSPLAVAYRNMDTEQLRILAEEDCKLTHCNPIVLNAVFGGSVQRSPGACKPPLIYKILQEAQEKPSPVLSPDGCTIKGDQKSMGYFGVSLQGAFYQLLHADNFSTGLEEVISRGGDTDTNGCIAASLLGAYFGADAIPQQWIEDVKKAPPGTGGSTLYGLEDAEELINGLATIISVF</sequence>
<evidence type="ECO:0000256" key="12">
    <source>
        <dbReference type="PIRSR" id="PIRSR605502-1"/>
    </source>
</evidence>
<keyword evidence="13" id="KW-1185">Reference proteome</keyword>
<evidence type="ECO:0000256" key="7">
    <source>
        <dbReference type="ARBA" id="ARBA00042722"/>
    </source>
</evidence>
<evidence type="ECO:0000256" key="11">
    <source>
        <dbReference type="ARBA" id="ARBA00049015"/>
    </source>
</evidence>
<accession>A0A915E8X8</accession>
<dbReference type="InterPro" id="IPR036705">
    <property type="entry name" value="Ribosyl_crysJ1_sf"/>
</dbReference>
<dbReference type="AlphaFoldDB" id="A0A915E8X8"/>
<comment type="catalytic activity">
    <reaction evidence="11">
        <text>alpha-NAD(+) + H2O = ADP-D-ribose + nicotinamide + H(+)</text>
        <dbReference type="Rhea" id="RHEA:68792"/>
        <dbReference type="ChEBI" id="CHEBI:15377"/>
        <dbReference type="ChEBI" id="CHEBI:15378"/>
        <dbReference type="ChEBI" id="CHEBI:17154"/>
        <dbReference type="ChEBI" id="CHEBI:57967"/>
        <dbReference type="ChEBI" id="CHEBI:77017"/>
    </reaction>
</comment>
<dbReference type="EC" id="3.2.1.143" evidence="2"/>
<evidence type="ECO:0000256" key="9">
    <source>
        <dbReference type="ARBA" id="ARBA00043187"/>
    </source>
</evidence>
<dbReference type="PANTHER" id="PTHR16222">
    <property type="entry name" value="ADP-RIBOSYLGLYCOHYDROLASE"/>
    <property type="match status" value="1"/>
</dbReference>
<keyword evidence="12" id="KW-0479">Metal-binding</keyword>
<dbReference type="Pfam" id="PF03747">
    <property type="entry name" value="ADP_ribosyl_GH"/>
    <property type="match status" value="2"/>
</dbReference>
<protein>
    <recommendedName>
        <fullName evidence="4">ADP-ribosylhydrolase ARH3</fullName>
        <ecNumber evidence="2">3.2.1.143</ecNumber>
    </recommendedName>
    <alternativeName>
        <fullName evidence="5">ADP-ribose glycohydrolase ARH3</fullName>
    </alternativeName>
    <alternativeName>
        <fullName evidence="6">ADP-ribosylhydrolase 3</fullName>
    </alternativeName>
    <alternativeName>
        <fullName evidence="9">O-acetyl-ADP-ribose deacetylase ARH3</fullName>
    </alternativeName>
    <alternativeName>
        <fullName evidence="10">Poly(ADP-ribose) glycohydrolase ARH3</fullName>
    </alternativeName>
    <alternativeName>
        <fullName evidence="8">[Protein ADP-ribosylarginine] hydrolase-like protein 2</fullName>
    </alternativeName>
    <alternativeName>
        <fullName evidence="7">[Protein ADP-ribosylserine] hydrolase</fullName>
    </alternativeName>
</protein>
<dbReference type="WBParaSite" id="jg4103">
    <property type="protein sequence ID" value="jg4103"/>
    <property type="gene ID" value="jg4103"/>
</dbReference>
<evidence type="ECO:0000256" key="10">
    <source>
        <dbReference type="ARBA" id="ARBA00043193"/>
    </source>
</evidence>
<proteinExistence type="inferred from homology"/>
<evidence type="ECO:0000256" key="8">
    <source>
        <dbReference type="ARBA" id="ARBA00042850"/>
    </source>
</evidence>
<dbReference type="Gene3D" id="1.10.4080.10">
    <property type="entry name" value="ADP-ribosylation/Crystallin J1"/>
    <property type="match status" value="1"/>
</dbReference>
<keyword evidence="3" id="KW-0378">Hydrolase</keyword>
<evidence type="ECO:0000313" key="13">
    <source>
        <dbReference type="Proteomes" id="UP000887574"/>
    </source>
</evidence>
<evidence type="ECO:0000256" key="5">
    <source>
        <dbReference type="ARBA" id="ARBA00042398"/>
    </source>
</evidence>
<organism evidence="13 14">
    <name type="scientific">Ditylenchus dipsaci</name>
    <dbReference type="NCBI Taxonomy" id="166011"/>
    <lineage>
        <taxon>Eukaryota</taxon>
        <taxon>Metazoa</taxon>
        <taxon>Ecdysozoa</taxon>
        <taxon>Nematoda</taxon>
        <taxon>Chromadorea</taxon>
        <taxon>Rhabditida</taxon>
        <taxon>Tylenchina</taxon>
        <taxon>Tylenchomorpha</taxon>
        <taxon>Sphaerularioidea</taxon>
        <taxon>Anguinidae</taxon>
        <taxon>Anguininae</taxon>
        <taxon>Ditylenchus</taxon>
    </lineage>
</organism>
<dbReference type="Proteomes" id="UP000887574">
    <property type="component" value="Unplaced"/>
</dbReference>